<feature type="domain" description="Tubulin/FtsZ 2-layer sandwich" evidence="9">
    <location>
        <begin position="209"/>
        <end position="326"/>
    </location>
</feature>
<keyword evidence="5" id="KW-0131">Cell cycle</keyword>
<dbReference type="FunCoup" id="A0A397RWZ0">
    <property type="interactions" value="355"/>
</dbReference>
<protein>
    <recommendedName>
        <fullName evidence="5 6">Cell division protein FtsZ</fullName>
    </recommendedName>
</protein>
<comment type="subcellular location">
    <subcellularLocation>
        <location evidence="5">Cytoplasm</location>
    </subcellularLocation>
    <text evidence="5">Assembles at midcell at the inner surface of the cytoplasmic membrane.</text>
</comment>
<dbReference type="RefSeq" id="WP_119016067.1">
    <property type="nucleotide sequence ID" value="NZ_QXEV01000007.1"/>
</dbReference>
<dbReference type="InterPro" id="IPR045061">
    <property type="entry name" value="FtsZ/CetZ"/>
</dbReference>
<dbReference type="PRINTS" id="PR00423">
    <property type="entry name" value="CELLDVISFTSZ"/>
</dbReference>
<dbReference type="SMART" id="SM00864">
    <property type="entry name" value="Tubulin"/>
    <property type="match status" value="1"/>
</dbReference>
<dbReference type="Gene3D" id="3.30.1330.20">
    <property type="entry name" value="Tubulin/FtsZ, C-terminal domain"/>
    <property type="match status" value="1"/>
</dbReference>
<gene>
    <name evidence="5" type="primary">ftsZ</name>
    <name evidence="10" type="ORF">EI71_00915</name>
</gene>
<dbReference type="GO" id="GO:0032153">
    <property type="term" value="C:cell division site"/>
    <property type="evidence" value="ECO:0007669"/>
    <property type="project" value="UniProtKB-UniRule"/>
</dbReference>
<evidence type="ECO:0000256" key="5">
    <source>
        <dbReference type="HAMAP-Rule" id="MF_00909"/>
    </source>
</evidence>
<evidence type="ECO:0000313" key="10">
    <source>
        <dbReference type="EMBL" id="RIA77762.1"/>
    </source>
</evidence>
<evidence type="ECO:0000256" key="2">
    <source>
        <dbReference type="ARBA" id="ARBA00022741"/>
    </source>
</evidence>
<keyword evidence="5" id="KW-0963">Cytoplasm</keyword>
<dbReference type="GO" id="GO:0051258">
    <property type="term" value="P:protein polymerization"/>
    <property type="evidence" value="ECO:0007669"/>
    <property type="project" value="UniProtKB-UniRule"/>
</dbReference>
<evidence type="ECO:0000256" key="6">
    <source>
        <dbReference type="NCBIfam" id="TIGR00065"/>
    </source>
</evidence>
<feature type="domain" description="Tubulin/FtsZ GTPase" evidence="8">
    <location>
        <begin position="15"/>
        <end position="207"/>
    </location>
</feature>
<dbReference type="FunFam" id="3.40.50.1440:FF:000001">
    <property type="entry name" value="Cell division protein FtsZ"/>
    <property type="match status" value="1"/>
</dbReference>
<feature type="binding site" evidence="5">
    <location>
        <begin position="110"/>
        <end position="112"/>
    </location>
    <ligand>
        <name>GTP</name>
        <dbReference type="ChEBI" id="CHEBI:37565"/>
    </ligand>
</feature>
<dbReference type="InterPro" id="IPR018316">
    <property type="entry name" value="Tubulin/FtsZ_2-layer-sand-dom"/>
</dbReference>
<dbReference type="EMBL" id="QXEV01000007">
    <property type="protein sequence ID" value="RIA77762.1"/>
    <property type="molecule type" value="Genomic_DNA"/>
</dbReference>
<dbReference type="InterPro" id="IPR024757">
    <property type="entry name" value="FtsZ_C"/>
</dbReference>
<dbReference type="InterPro" id="IPR003008">
    <property type="entry name" value="Tubulin_FtsZ_GTPase"/>
</dbReference>
<dbReference type="InterPro" id="IPR037103">
    <property type="entry name" value="Tubulin/FtsZ-like_C"/>
</dbReference>
<dbReference type="Proteomes" id="UP000266506">
    <property type="component" value="Unassembled WGS sequence"/>
</dbReference>
<dbReference type="SUPFAM" id="SSF52490">
    <property type="entry name" value="Tubulin nucleotide-binding domain-like"/>
    <property type="match status" value="1"/>
</dbReference>
<dbReference type="GO" id="GO:0000917">
    <property type="term" value="P:division septum assembly"/>
    <property type="evidence" value="ECO:0007669"/>
    <property type="project" value="UniProtKB-KW"/>
</dbReference>
<accession>A0A397RWZ0</accession>
<dbReference type="Pfam" id="PF00091">
    <property type="entry name" value="Tubulin"/>
    <property type="match status" value="1"/>
</dbReference>
<evidence type="ECO:0000259" key="9">
    <source>
        <dbReference type="SMART" id="SM00865"/>
    </source>
</evidence>
<dbReference type="HAMAP" id="MF_00909">
    <property type="entry name" value="FtsZ"/>
    <property type="match status" value="1"/>
</dbReference>
<dbReference type="GO" id="GO:0043093">
    <property type="term" value="P:FtsZ-dependent cytokinesis"/>
    <property type="evidence" value="ECO:0007669"/>
    <property type="project" value="UniProtKB-UniRule"/>
</dbReference>
<dbReference type="SUPFAM" id="SSF55307">
    <property type="entry name" value="Tubulin C-terminal domain-like"/>
    <property type="match status" value="1"/>
</dbReference>
<dbReference type="InParanoid" id="A0A397RWZ0"/>
<feature type="compositionally biased region" description="Basic and acidic residues" evidence="7">
    <location>
        <begin position="361"/>
        <end position="398"/>
    </location>
</feature>
<evidence type="ECO:0000313" key="11">
    <source>
        <dbReference type="Proteomes" id="UP000266506"/>
    </source>
</evidence>
<dbReference type="Gene3D" id="3.40.50.1440">
    <property type="entry name" value="Tubulin/FtsZ, GTPase domain"/>
    <property type="match status" value="1"/>
</dbReference>
<dbReference type="GO" id="GO:0005737">
    <property type="term" value="C:cytoplasm"/>
    <property type="evidence" value="ECO:0007669"/>
    <property type="project" value="UniProtKB-SubCell"/>
</dbReference>
<feature type="region of interest" description="Disordered" evidence="7">
    <location>
        <begin position="361"/>
        <end position="418"/>
    </location>
</feature>
<keyword evidence="11" id="KW-1185">Reference proteome</keyword>
<comment type="subunit">
    <text evidence="5">Homodimer. Polymerizes to form a dynamic ring structure in a strictly GTP-dependent manner. Interacts directly with several other division proteins.</text>
</comment>
<evidence type="ECO:0000256" key="1">
    <source>
        <dbReference type="ARBA" id="ARBA00009690"/>
    </source>
</evidence>
<dbReference type="GO" id="GO:0003924">
    <property type="term" value="F:GTPase activity"/>
    <property type="evidence" value="ECO:0007669"/>
    <property type="project" value="UniProtKB-UniRule"/>
</dbReference>
<name>A0A397RWZ0_9MOLU</name>
<reference evidence="10 11" key="1">
    <citation type="submission" date="2018-08" db="EMBL/GenBank/DDBJ databases">
        <title>Genomic Encyclopedia of Archaeal and Bacterial Type Strains, Phase II (KMG-II): from individual species to whole genera.</title>
        <authorList>
            <person name="Goeker M."/>
        </authorList>
    </citation>
    <scope>NUCLEOTIDE SEQUENCE [LARGE SCALE GENOMIC DNA]</scope>
    <source>
        <strain evidence="10 11">ATCC 27112</strain>
    </source>
</reference>
<feature type="binding site" evidence="5">
    <location>
        <position position="141"/>
    </location>
    <ligand>
        <name>GTP</name>
        <dbReference type="ChEBI" id="CHEBI:37565"/>
    </ligand>
</feature>
<dbReference type="InterPro" id="IPR020805">
    <property type="entry name" value="Cell_div_FtsZ_CS"/>
</dbReference>
<dbReference type="CDD" id="cd02201">
    <property type="entry name" value="FtsZ_type1"/>
    <property type="match status" value="1"/>
</dbReference>
<proteinExistence type="inferred from homology"/>
<dbReference type="NCBIfam" id="TIGR00065">
    <property type="entry name" value="ftsZ"/>
    <property type="match status" value="1"/>
</dbReference>
<comment type="caution">
    <text evidence="10">The sequence shown here is derived from an EMBL/GenBank/DDBJ whole genome shotgun (WGS) entry which is preliminary data.</text>
</comment>
<comment type="function">
    <text evidence="5">Essential cell division protein that forms a contractile ring structure (Z ring) at the future cell division site. The regulation of the ring assembly controls the timing and the location of cell division. One of the functions of the FtsZ ring is to recruit other cell division proteins to the septum to produce a new cell wall between the dividing cells. Binds GTP and shows GTPase activity.</text>
</comment>
<dbReference type="PANTHER" id="PTHR30314:SF3">
    <property type="entry name" value="MITOCHONDRIAL DIVISION PROTEIN FSZA"/>
    <property type="match status" value="1"/>
</dbReference>
<organism evidence="10 11">
    <name type="scientific">Anaeroplasma bactoclasticum</name>
    <dbReference type="NCBI Taxonomy" id="2088"/>
    <lineage>
        <taxon>Bacteria</taxon>
        <taxon>Bacillati</taxon>
        <taxon>Mycoplasmatota</taxon>
        <taxon>Mollicutes</taxon>
        <taxon>Anaeroplasmatales</taxon>
        <taxon>Anaeroplasmataceae</taxon>
        <taxon>Anaeroplasma</taxon>
    </lineage>
</organism>
<dbReference type="PANTHER" id="PTHR30314">
    <property type="entry name" value="CELL DIVISION PROTEIN FTSZ-RELATED"/>
    <property type="match status" value="1"/>
</dbReference>
<evidence type="ECO:0000256" key="3">
    <source>
        <dbReference type="ARBA" id="ARBA00023134"/>
    </source>
</evidence>
<keyword evidence="3 5" id="KW-0342">GTP-binding</keyword>
<feature type="binding site" evidence="5">
    <location>
        <position position="145"/>
    </location>
    <ligand>
        <name>GTP</name>
        <dbReference type="ChEBI" id="CHEBI:37565"/>
    </ligand>
</feature>
<comment type="similarity">
    <text evidence="1 5">Belongs to the FtsZ family.</text>
</comment>
<dbReference type="GO" id="GO:0005525">
    <property type="term" value="F:GTP binding"/>
    <property type="evidence" value="ECO:0007669"/>
    <property type="project" value="UniProtKB-UniRule"/>
</dbReference>
<dbReference type="InterPro" id="IPR000158">
    <property type="entry name" value="Cell_div_FtsZ"/>
</dbReference>
<keyword evidence="2 5" id="KW-0547">Nucleotide-binding</keyword>
<keyword evidence="4 5" id="KW-0717">Septation</keyword>
<dbReference type="AlphaFoldDB" id="A0A397RWZ0"/>
<dbReference type="PROSITE" id="PS01134">
    <property type="entry name" value="FTSZ_1"/>
    <property type="match status" value="1"/>
</dbReference>
<feature type="binding site" evidence="5">
    <location>
        <begin position="23"/>
        <end position="27"/>
    </location>
    <ligand>
        <name>GTP</name>
        <dbReference type="ChEBI" id="CHEBI:37565"/>
    </ligand>
</feature>
<keyword evidence="5 10" id="KW-0132">Cell division</keyword>
<evidence type="ECO:0000259" key="8">
    <source>
        <dbReference type="SMART" id="SM00864"/>
    </source>
</evidence>
<dbReference type="InterPro" id="IPR036525">
    <property type="entry name" value="Tubulin/FtsZ_GTPase_sf"/>
</dbReference>
<feature type="binding site" evidence="5">
    <location>
        <position position="189"/>
    </location>
    <ligand>
        <name>GTP</name>
        <dbReference type="ChEBI" id="CHEBI:37565"/>
    </ligand>
</feature>
<evidence type="ECO:0000256" key="7">
    <source>
        <dbReference type="SAM" id="MobiDB-lite"/>
    </source>
</evidence>
<dbReference type="Pfam" id="PF12327">
    <property type="entry name" value="FtsZ_C"/>
    <property type="match status" value="1"/>
</dbReference>
<evidence type="ECO:0000256" key="4">
    <source>
        <dbReference type="ARBA" id="ARBA00023210"/>
    </source>
</evidence>
<dbReference type="SMART" id="SM00865">
    <property type="entry name" value="Tubulin_C"/>
    <property type="match status" value="1"/>
</dbReference>
<dbReference type="OrthoDB" id="9813375at2"/>
<sequence length="418" mass="45921">MIFDELDTFNAVQTKIKVIGVGGAGKNAIDHMIGNQVHGVQFYAVNTDAQDLKMSRAENKILIGKTRTHGQGAGAHPEVGREAALESEDDLHEMIGDAEMVFITCGMGGGTGTGAAPVIARIAKEHNCLTIGVCTKPFVFEGPVRMSNAMAGLEEMRQYVDTLIEIPNEKLLQMVDIHTPVVEAFRFADSILRKGVQGIAEIIALPGLINIDFADIRSVMRNKGTALLGIGAARGENRAIEAARQAIHSPLLEITLDGATDAVVCFSSDQNLSLVEVDSAIAEIRNFAGTDLNIFYGSTINNDLKDELVITLVATGYHMKKEEGGFASVRQEFADVSNSENMNDIHISVDSDEPIDTSLEQEARREELFANPLSEKERRKKEKEEAKRREKEEKERRKNPQIQPTPQKSKLPDWLKKK</sequence>
<dbReference type="InterPro" id="IPR008280">
    <property type="entry name" value="Tub_FtsZ_C"/>
</dbReference>